<sequence>MTDTELQSSEIFFAAQRSAEQRVNGAMWKSVTAEQTERYFVGCNETKRVDETEETIGGGHQTGFQRASVLGLGRLGIPHVFLEKVRTHHNR</sequence>
<proteinExistence type="predicted"/>
<keyword evidence="2" id="KW-1185">Reference proteome</keyword>
<reference evidence="1" key="1">
    <citation type="journal article" date="2020" name="Phytopathology">
        <title>Genome Sequence Resources of Colletotrichum truncatum, C. plurivorum, C. musicola, and C. sojae: Four Species Pathogenic to Soybean (Glycine max).</title>
        <authorList>
            <person name="Rogerio F."/>
            <person name="Boufleur T.R."/>
            <person name="Ciampi-Guillardi M."/>
            <person name="Sukno S.A."/>
            <person name="Thon M.R."/>
            <person name="Massola Junior N.S."/>
            <person name="Baroncelli R."/>
        </authorList>
    </citation>
    <scope>NUCLEOTIDE SEQUENCE</scope>
    <source>
        <strain evidence="1">LFN0074</strain>
    </source>
</reference>
<dbReference type="AlphaFoldDB" id="A0A8H6N430"/>
<evidence type="ECO:0000313" key="2">
    <source>
        <dbReference type="Proteomes" id="UP000639643"/>
    </source>
</evidence>
<organism evidence="1 2">
    <name type="scientific">Colletotrichum musicola</name>
    <dbReference type="NCBI Taxonomy" id="2175873"/>
    <lineage>
        <taxon>Eukaryota</taxon>
        <taxon>Fungi</taxon>
        <taxon>Dikarya</taxon>
        <taxon>Ascomycota</taxon>
        <taxon>Pezizomycotina</taxon>
        <taxon>Sordariomycetes</taxon>
        <taxon>Hypocreomycetidae</taxon>
        <taxon>Glomerellales</taxon>
        <taxon>Glomerellaceae</taxon>
        <taxon>Colletotrichum</taxon>
        <taxon>Colletotrichum orchidearum species complex</taxon>
    </lineage>
</organism>
<accession>A0A8H6N430</accession>
<protein>
    <submittedName>
        <fullName evidence="1">Uncharacterized protein</fullName>
    </submittedName>
</protein>
<gene>
    <name evidence="1" type="ORF">CMUS01_11694</name>
</gene>
<comment type="caution">
    <text evidence="1">The sequence shown here is derived from an EMBL/GenBank/DDBJ whole genome shotgun (WGS) entry which is preliminary data.</text>
</comment>
<evidence type="ECO:0000313" key="1">
    <source>
        <dbReference type="EMBL" id="KAF6819632.1"/>
    </source>
</evidence>
<name>A0A8H6N430_9PEZI</name>
<dbReference type="EMBL" id="WIGM01000609">
    <property type="protein sequence ID" value="KAF6819632.1"/>
    <property type="molecule type" value="Genomic_DNA"/>
</dbReference>
<dbReference type="Proteomes" id="UP000639643">
    <property type="component" value="Unassembled WGS sequence"/>
</dbReference>